<name>A0ABQ3W1I5_9LACO</name>
<dbReference type="PROSITE" id="PS50847">
    <property type="entry name" value="GRAM_POS_ANCHORING"/>
    <property type="match status" value="1"/>
</dbReference>
<dbReference type="NCBIfam" id="TIGR01167">
    <property type="entry name" value="LPXTG_anchor"/>
    <property type="match status" value="1"/>
</dbReference>
<keyword evidence="1" id="KW-0134">Cell wall</keyword>
<reference evidence="9 10" key="1">
    <citation type="journal article" date="2021" name="Int. J. Syst. Evol. Microbiol.">
        <title>Lentilactobacillus fungorum sp. nov., isolated from spent mushroom substrates.</title>
        <authorList>
            <person name="Tohno M."/>
            <person name="Tanizawa Y."/>
            <person name="Kojima Y."/>
            <person name="Sakamoto M."/>
            <person name="Ohkuma M."/>
            <person name="Kobayashi H."/>
        </authorList>
    </citation>
    <scope>NUCLEOTIDE SEQUENCE [LARGE SCALE GENOMIC DNA]</scope>
    <source>
        <strain evidence="9 10">YK48G</strain>
    </source>
</reference>
<dbReference type="Pfam" id="PF00746">
    <property type="entry name" value="Gram_pos_anchor"/>
    <property type="match status" value="1"/>
</dbReference>
<keyword evidence="7" id="KW-1133">Transmembrane helix</keyword>
<evidence type="ECO:0000256" key="2">
    <source>
        <dbReference type="ARBA" id="ARBA00022525"/>
    </source>
</evidence>
<dbReference type="EMBL" id="BNJR01000012">
    <property type="protein sequence ID" value="GHP14029.1"/>
    <property type="molecule type" value="Genomic_DNA"/>
</dbReference>
<dbReference type="PANTHER" id="PTHR12460:SF0">
    <property type="entry name" value="CID DOMAIN-CONTAINING PROTEIN-RELATED"/>
    <property type="match status" value="1"/>
</dbReference>
<dbReference type="InterPro" id="IPR019931">
    <property type="entry name" value="LPXTG_anchor"/>
</dbReference>
<feature type="compositionally biased region" description="Polar residues" evidence="6">
    <location>
        <begin position="1539"/>
        <end position="1563"/>
    </location>
</feature>
<evidence type="ECO:0000313" key="9">
    <source>
        <dbReference type="EMBL" id="GHP14029.1"/>
    </source>
</evidence>
<evidence type="ECO:0000313" key="10">
    <source>
        <dbReference type="Proteomes" id="UP000604765"/>
    </source>
</evidence>
<keyword evidence="5" id="KW-0572">Peptidoglycan-anchor</keyword>
<keyword evidence="10" id="KW-1185">Reference proteome</keyword>
<dbReference type="InterPro" id="IPR041286">
    <property type="entry name" value="MBG_2"/>
</dbReference>
<keyword evidence="2" id="KW-0964">Secreted</keyword>
<keyword evidence="4" id="KW-0677">Repeat</keyword>
<feature type="compositionally biased region" description="Low complexity" evidence="6">
    <location>
        <begin position="91"/>
        <end position="167"/>
    </location>
</feature>
<sequence length="1593" mass="165515">MDMKRYQYNQITKAEPHVVRYRLYKAKKQWVVQGMTTVALLLGVHEAQVHGVPGVFAPDITTAKADTVDDQADSTAPATPAAQSNQATDQPAPAVNTPTATVTPTVVSEQGDQATQTPTQPVTTSSTDQTSVTTSTDGTPVVTPTATVEATAPTATTDTPTGTLTATSIPNQAASQTVQTQSNQTQSDQTQLTPKTTVTAVKTSTVKASTAKAAISKAATIKVKSPADFNRKAQRMTNQAQKITKQVNQVVKADAKQANAKTNDRIVHNSGLDALSAHVNNEFKQVKLTLSQPSSQQAQKLAAMQATLTQANNLLKSMHAELDVANKMLVEDKRGVNARFVSDAKATLNQLVLPANTTAKVDEYGDLVVTTNQHTSYQAVLNQLTSKGLTKQFRNVVDPTQLYYGINSYSDAELLAQAKLNIDAKLAPLKITQDVSDSKEPPFYQAANITYYNSLVPYWQKLQTAYNSGSAADMMLAAAEYLGAVQAIQNYSDGQLGAGSDQKQATDNTSFALIMNVDEYDNPIFTETTGRIKTGDLLNHAGVVVDPTSSATDTGSYVNTLLSPSGLSAATYFVGKVGDDIANPTIKATVPNFTYQSTDYSTGQSKLVDITNGKTLQVVVNHWTSSATPVTTAIKATVGDVTKVEDGTPTFATVPKVTLSDAAGTKLTVPDLSADDFDWSQVQAAPASYPITLNDTGIQKILAANPNTTLATKDITAGHAIITAKAATAIKATVGDVTKVEDGTSTFATVPKVTLSDAAGSTLTVPTNLTTADFDWSQVKSTPASYSITLNDDGIQKILAANPNTTLAVDDITAGHAIITAKAATAIKAAVGDVTKVEDGTPTFATVPTVTLSDAAGAKLTVPDLTTDDFDWSQVKAAPGTYTITLNAKGIQEIEAANENTTLAVEDITAGHAIITPKAATAIKATVGNVTKDYDGTINFNDMPTVELSGQSKLTTPTFTATDFDWSLVKADAGTYKVTLNATGMKKITADNANTTLAASDVTAGQVTINQAAITITAVNASKTQGQADPKLTATVSGKPASGAAVQYTVSRDAGETPGTYAIKVVASEKANPNYAITVKDGTFTISPADKLTVTVGNIDKTYDGTGFDAKVVPTVTLAGGDKVNTPTFVHDDFDWDNVKADAGIYSVTLNAAGLEKIADANKGAKVTVVAGNAVIKQAAVTITANDATKVVGQKDPELSATVTGKPAAGAPLVYTVSRAAGETAAKYDITVTATAAANPNYLITTAKGTFTITAADTFNWTAHYVDGDGHQVADPVSKTDLHAGDAYKTTAKYVDGYYLTAEPANATGTIKAGDVTVTYVYHKVGSFTVTSPSGQTTTIAYSVDHDDPTKVAAPAGQVVPYVKGYNAIGPGGKLTLVDPADPTKGYAWPAITQAGQPTAITYVAVNNGGNGGNSGNSGNNTNDNQASGTVTPTTNNAGTTTNQTNNETNSTPVTTDQTASQSSNQKKPATAKQAKPAARAAQKQATGKPAVQKRATAAKANGKTGQSTISRNAATLKPGRSALANQSGKQGVSAAKLGSTNRSGQALSGQSQVETATRLPQTGDASSTALTWLGAMLAGFLGLFGLKRRRRG</sequence>
<dbReference type="Gene3D" id="3.10.20.320">
    <property type="entry name" value="Putative peptidoglycan bound protein (lpxtg motif)"/>
    <property type="match status" value="1"/>
</dbReference>
<keyword evidence="3" id="KW-0732">Signal</keyword>
<gene>
    <name evidence="9" type="ORF">YK48G_14540</name>
</gene>
<evidence type="ECO:0000256" key="4">
    <source>
        <dbReference type="ARBA" id="ARBA00022737"/>
    </source>
</evidence>
<feature type="region of interest" description="Disordered" evidence="6">
    <location>
        <begin position="172"/>
        <end position="191"/>
    </location>
</feature>
<dbReference type="RefSeq" id="WP_203630038.1">
    <property type="nucleotide sequence ID" value="NZ_BNJR01000012.1"/>
</dbReference>
<feature type="transmembrane region" description="Helical" evidence="7">
    <location>
        <begin position="1570"/>
        <end position="1587"/>
    </location>
</feature>
<protein>
    <recommendedName>
        <fullName evidence="8">Gram-positive cocci surface proteins LPxTG domain-containing protein</fullName>
    </recommendedName>
</protein>
<dbReference type="Proteomes" id="UP000604765">
    <property type="component" value="Unassembled WGS sequence"/>
</dbReference>
<organism evidence="9 10">
    <name type="scientific">Lentilactobacillus fungorum</name>
    <dbReference type="NCBI Taxonomy" id="2201250"/>
    <lineage>
        <taxon>Bacteria</taxon>
        <taxon>Bacillati</taxon>
        <taxon>Bacillota</taxon>
        <taxon>Bacilli</taxon>
        <taxon>Lactobacillales</taxon>
        <taxon>Lactobacillaceae</taxon>
        <taxon>Lentilactobacillus</taxon>
    </lineage>
</organism>
<dbReference type="Pfam" id="PF06458">
    <property type="entry name" value="MucBP"/>
    <property type="match status" value="1"/>
</dbReference>
<feature type="compositionally biased region" description="Polar residues" evidence="6">
    <location>
        <begin position="73"/>
        <end position="89"/>
    </location>
</feature>
<feature type="region of interest" description="Disordered" evidence="6">
    <location>
        <begin position="1412"/>
        <end position="1511"/>
    </location>
</feature>
<dbReference type="Pfam" id="PF18676">
    <property type="entry name" value="MBG_2"/>
    <property type="match status" value="1"/>
</dbReference>
<dbReference type="InterPro" id="IPR041277">
    <property type="entry name" value="MBG_Lactobacillales"/>
</dbReference>
<comment type="caution">
    <text evidence="9">The sequence shown here is derived from an EMBL/GenBank/DDBJ whole genome shotgun (WGS) entry which is preliminary data.</text>
</comment>
<evidence type="ECO:0000256" key="6">
    <source>
        <dbReference type="SAM" id="MobiDB-lite"/>
    </source>
</evidence>
<dbReference type="Pfam" id="PF17883">
    <property type="entry name" value="MBG"/>
    <property type="match status" value="5"/>
</dbReference>
<evidence type="ECO:0000259" key="8">
    <source>
        <dbReference type="PROSITE" id="PS50847"/>
    </source>
</evidence>
<dbReference type="InterPro" id="IPR022263">
    <property type="entry name" value="KxYKxGKxW"/>
</dbReference>
<feature type="region of interest" description="Disordered" evidence="6">
    <location>
        <begin position="68"/>
        <end position="167"/>
    </location>
</feature>
<feature type="compositionally biased region" description="Polar residues" evidence="6">
    <location>
        <begin position="1453"/>
        <end position="1465"/>
    </location>
</feature>
<feature type="domain" description="Gram-positive cocci surface proteins LPxTG" evidence="8">
    <location>
        <begin position="1560"/>
        <end position="1593"/>
    </location>
</feature>
<accession>A0ABQ3W1I5</accession>
<dbReference type="InterPro" id="IPR009459">
    <property type="entry name" value="MucBP_dom"/>
</dbReference>
<dbReference type="PANTHER" id="PTHR12460">
    <property type="entry name" value="CYCLIN-DEPENDENT KINASE INHIBITOR-RELATED PROTEIN"/>
    <property type="match status" value="1"/>
</dbReference>
<feature type="compositionally biased region" description="Low complexity" evidence="6">
    <location>
        <begin position="1466"/>
        <end position="1487"/>
    </location>
</feature>
<dbReference type="Gene3D" id="3.10.430.110">
    <property type="match status" value="5"/>
</dbReference>
<dbReference type="Pfam" id="PF19258">
    <property type="entry name" value="KxYKxGKxW_sig"/>
    <property type="match status" value="1"/>
</dbReference>
<evidence type="ECO:0000256" key="7">
    <source>
        <dbReference type="SAM" id="Phobius"/>
    </source>
</evidence>
<evidence type="ECO:0000256" key="3">
    <source>
        <dbReference type="ARBA" id="ARBA00022729"/>
    </source>
</evidence>
<feature type="compositionally biased region" description="Low complexity" evidence="6">
    <location>
        <begin position="1430"/>
        <end position="1452"/>
    </location>
</feature>
<dbReference type="NCBIfam" id="TIGR03715">
    <property type="entry name" value="KxYKxGKxW"/>
    <property type="match status" value="1"/>
</dbReference>
<evidence type="ECO:0000256" key="5">
    <source>
        <dbReference type="ARBA" id="ARBA00023088"/>
    </source>
</evidence>
<keyword evidence="7" id="KW-0472">Membrane</keyword>
<feature type="region of interest" description="Disordered" evidence="6">
    <location>
        <begin position="1535"/>
        <end position="1563"/>
    </location>
</feature>
<keyword evidence="7" id="KW-0812">Transmembrane</keyword>
<proteinExistence type="predicted"/>
<evidence type="ECO:0000256" key="1">
    <source>
        <dbReference type="ARBA" id="ARBA00022512"/>
    </source>
</evidence>